<protein>
    <submittedName>
        <fullName evidence="2">Uncharacterized protein</fullName>
    </submittedName>
</protein>
<dbReference type="Proteomes" id="UP000290759">
    <property type="component" value="Unassembled WGS sequence"/>
</dbReference>
<proteinExistence type="predicted"/>
<keyword evidence="3" id="KW-1185">Reference proteome</keyword>
<keyword evidence="1" id="KW-0732">Signal</keyword>
<evidence type="ECO:0000313" key="2">
    <source>
        <dbReference type="EMBL" id="RYC28970.1"/>
    </source>
</evidence>
<dbReference type="RefSeq" id="WP_129229954.1">
    <property type="nucleotide sequence ID" value="NZ_QYBB01000084.1"/>
</dbReference>
<dbReference type="EMBL" id="QYBB01000084">
    <property type="protein sequence ID" value="RYC28970.1"/>
    <property type="molecule type" value="Genomic_DNA"/>
</dbReference>
<comment type="caution">
    <text evidence="2">The sequence shown here is derived from an EMBL/GenBank/DDBJ whole genome shotgun (WGS) entry which is preliminary data.</text>
</comment>
<feature type="signal peptide" evidence="1">
    <location>
        <begin position="1"/>
        <end position="19"/>
    </location>
</feature>
<sequence>MRLALAAVALVVAVGPGWAEDAALGADLDWKERFACVDRLSATNLGRGSMVMASDIADRCLAEFLAKHNSAYHVADVKRAQAQAPDGVLIDLMNTVPGITDIGTGGFLTLRADENLDCRSIEPGGSQMVCNKPIDQAWIDEGWPSWQKEFGGTRAEYDQSQLGFLLKSQERRRKLLDLAAHQR</sequence>
<name>A0A4Q2TZ20_9HYPH</name>
<organism evidence="2 3">
    <name type="scientific">Lichenibacterium minor</name>
    <dbReference type="NCBI Taxonomy" id="2316528"/>
    <lineage>
        <taxon>Bacteria</taxon>
        <taxon>Pseudomonadati</taxon>
        <taxon>Pseudomonadota</taxon>
        <taxon>Alphaproteobacteria</taxon>
        <taxon>Hyphomicrobiales</taxon>
        <taxon>Lichenihabitantaceae</taxon>
        <taxon>Lichenibacterium</taxon>
    </lineage>
</organism>
<dbReference type="AlphaFoldDB" id="A0A4Q2TZ20"/>
<evidence type="ECO:0000256" key="1">
    <source>
        <dbReference type="SAM" id="SignalP"/>
    </source>
</evidence>
<reference evidence="2 3" key="1">
    <citation type="submission" date="2018-12" db="EMBL/GenBank/DDBJ databases">
        <authorList>
            <person name="Grouzdev D.S."/>
            <person name="Krutkina M.S."/>
        </authorList>
    </citation>
    <scope>NUCLEOTIDE SEQUENCE [LARGE SCALE GENOMIC DNA]</scope>
    <source>
        <strain evidence="2 3">RmlP026</strain>
    </source>
</reference>
<accession>A0A4Q2TZ20</accession>
<feature type="chain" id="PRO_5020982809" evidence="1">
    <location>
        <begin position="20"/>
        <end position="183"/>
    </location>
</feature>
<reference evidence="2 3" key="2">
    <citation type="submission" date="2019-02" db="EMBL/GenBank/DDBJ databases">
        <title>'Lichenibacterium ramalinii' gen. nov. sp. nov., 'Lichenibacterium minor' gen. nov. sp. nov.</title>
        <authorList>
            <person name="Pankratov T."/>
        </authorList>
    </citation>
    <scope>NUCLEOTIDE SEQUENCE [LARGE SCALE GENOMIC DNA]</scope>
    <source>
        <strain evidence="2 3">RmlP026</strain>
    </source>
</reference>
<gene>
    <name evidence="2" type="ORF">D3273_26470</name>
</gene>
<evidence type="ECO:0000313" key="3">
    <source>
        <dbReference type="Proteomes" id="UP000290759"/>
    </source>
</evidence>